<dbReference type="InterPro" id="IPR000531">
    <property type="entry name" value="Beta-barrel_TonB"/>
</dbReference>
<keyword evidence="2 10" id="KW-0813">Transport</keyword>
<evidence type="ECO:0000259" key="13">
    <source>
        <dbReference type="Pfam" id="PF07715"/>
    </source>
</evidence>
<keyword evidence="7 10" id="KW-0472">Membrane</keyword>
<evidence type="ECO:0000256" key="1">
    <source>
        <dbReference type="ARBA" id="ARBA00004571"/>
    </source>
</evidence>
<accession>A0A6P0UHY9</accession>
<dbReference type="GO" id="GO:0009279">
    <property type="term" value="C:cell outer membrane"/>
    <property type="evidence" value="ECO:0007669"/>
    <property type="project" value="UniProtKB-SubCell"/>
</dbReference>
<evidence type="ECO:0000256" key="10">
    <source>
        <dbReference type="PROSITE-ProRule" id="PRU01360"/>
    </source>
</evidence>
<reference evidence="14 15" key="1">
    <citation type="submission" date="2020-01" db="EMBL/GenBank/DDBJ databases">
        <title>Leptobacterium flavescens.</title>
        <authorList>
            <person name="Wang G."/>
        </authorList>
    </citation>
    <scope>NUCLEOTIDE SEQUENCE [LARGE SCALE GENOMIC DNA]</scope>
    <source>
        <strain evidence="14 15">KCTC 22160</strain>
    </source>
</reference>
<evidence type="ECO:0000256" key="9">
    <source>
        <dbReference type="ARBA" id="ARBA00023237"/>
    </source>
</evidence>
<proteinExistence type="inferred from homology"/>
<dbReference type="CDD" id="cd01347">
    <property type="entry name" value="ligand_gated_channel"/>
    <property type="match status" value="1"/>
</dbReference>
<dbReference type="SUPFAM" id="SSF56935">
    <property type="entry name" value="Porins"/>
    <property type="match status" value="1"/>
</dbReference>
<dbReference type="Proteomes" id="UP000468581">
    <property type="component" value="Unassembled WGS sequence"/>
</dbReference>
<dbReference type="PROSITE" id="PS52016">
    <property type="entry name" value="TONB_DEPENDENT_REC_3"/>
    <property type="match status" value="1"/>
</dbReference>
<evidence type="ECO:0000256" key="2">
    <source>
        <dbReference type="ARBA" id="ARBA00022448"/>
    </source>
</evidence>
<keyword evidence="8 14" id="KW-0675">Receptor</keyword>
<dbReference type="InterPro" id="IPR037066">
    <property type="entry name" value="Plug_dom_sf"/>
</dbReference>
<keyword evidence="9 10" id="KW-0998">Cell outer membrane</keyword>
<dbReference type="InterPro" id="IPR036942">
    <property type="entry name" value="Beta-barrel_TonB_sf"/>
</dbReference>
<keyword evidence="3 10" id="KW-1134">Transmembrane beta strand</keyword>
<dbReference type="Pfam" id="PF07715">
    <property type="entry name" value="Plug"/>
    <property type="match status" value="1"/>
</dbReference>
<name>A0A6P0UHY9_9FLAO</name>
<evidence type="ECO:0000313" key="14">
    <source>
        <dbReference type="EMBL" id="NER12617.1"/>
    </source>
</evidence>
<dbReference type="InterPro" id="IPR039426">
    <property type="entry name" value="TonB-dep_rcpt-like"/>
</dbReference>
<dbReference type="InterPro" id="IPR012910">
    <property type="entry name" value="Plug_dom"/>
</dbReference>
<dbReference type="PANTHER" id="PTHR30069:SF29">
    <property type="entry name" value="HEMOGLOBIN AND HEMOGLOBIN-HAPTOGLOBIN-BINDING PROTEIN 1-RELATED"/>
    <property type="match status" value="1"/>
</dbReference>
<dbReference type="GO" id="GO:0044718">
    <property type="term" value="P:siderophore transmembrane transport"/>
    <property type="evidence" value="ECO:0007669"/>
    <property type="project" value="TreeGrafter"/>
</dbReference>
<feature type="domain" description="TonB-dependent receptor plug" evidence="13">
    <location>
        <begin position="57"/>
        <end position="160"/>
    </location>
</feature>
<comment type="subcellular location">
    <subcellularLocation>
        <location evidence="1 10">Cell outer membrane</location>
        <topology evidence="1 10">Multi-pass membrane protein</topology>
    </subcellularLocation>
</comment>
<evidence type="ECO:0000256" key="5">
    <source>
        <dbReference type="ARBA" id="ARBA00022729"/>
    </source>
</evidence>
<keyword evidence="6 11" id="KW-0798">TonB box</keyword>
<evidence type="ECO:0000256" key="3">
    <source>
        <dbReference type="ARBA" id="ARBA00022452"/>
    </source>
</evidence>
<dbReference type="Gene3D" id="2.170.130.10">
    <property type="entry name" value="TonB-dependent receptor, plug domain"/>
    <property type="match status" value="1"/>
</dbReference>
<comment type="similarity">
    <text evidence="10 11">Belongs to the TonB-dependent receptor family.</text>
</comment>
<evidence type="ECO:0000256" key="6">
    <source>
        <dbReference type="ARBA" id="ARBA00023077"/>
    </source>
</evidence>
<evidence type="ECO:0000256" key="7">
    <source>
        <dbReference type="ARBA" id="ARBA00023136"/>
    </source>
</evidence>
<dbReference type="GO" id="GO:0015344">
    <property type="term" value="F:siderophore uptake transmembrane transporter activity"/>
    <property type="evidence" value="ECO:0007669"/>
    <property type="project" value="TreeGrafter"/>
</dbReference>
<gene>
    <name evidence="14" type="ORF">GWK08_04135</name>
</gene>
<dbReference type="Gene3D" id="2.40.170.20">
    <property type="entry name" value="TonB-dependent receptor, beta-barrel domain"/>
    <property type="match status" value="1"/>
</dbReference>
<sequence length="703" mass="79405">MNHNNLILSILCFSIFTTSIQAQNGSKPINESKTDTTGLTQLSEVILTATRTKRQLSSLPLPAQIVTKKEIRSINSVRLTDILNEQTGLITVPDFGGGEGVQLQGLDSQYTLILIDGVPLVGRSAGTLDLSPLTAGNIKQIEIVKGASSSLYGSEALGGVINIITEDPEEGFRGNIGHRTSSFNAQDLSTELNFKKKKFGINAFFNRFSSDGYDLLDNDVLNTVEPFSNYTLNAKVSYDFTENTKLLLSGRYYAQEQDNIASEDLQGESSINEWNAHLKFDHRFNDKWSTYFEFYSTQYKAEEFLNDNTGSRFSESDFDQRFLRPEIRASFSPNKKNTLVAGAGLTHETLDRTDFFEQPEFNSPYIYAQYDAYPLEKLNVILGFRYDDHSEYKSQFSPKAAFRYELTDELAVKGSVGYGFKAPDFRQLYFDFTNATVGYTVLGYNAVSSQLTELANQGQLTPETVNNLPSIIAQFDDALRPESSISYNFGFDYKPTSALSLNVNLFRNDIDNLIDTRVIARKTNGQNVFSYTNVDQVYTQGVEFNTKWKATAQLTVSGGYQLLFAKDKEAEDAFENGEVFARENPASPSFQLEKGDYFGLFNRSRHMANFKIFYTLPKWKMNTNLRATYRSKYGLFDSNGNTYLDDFDSFVDGYSIWDFAINKTFYDNYQLGFGVDNLFNFTDPQNISNIAGRILYGKLNIKF</sequence>
<keyword evidence="5" id="KW-0732">Signal</keyword>
<evidence type="ECO:0000256" key="8">
    <source>
        <dbReference type="ARBA" id="ARBA00023170"/>
    </source>
</evidence>
<evidence type="ECO:0000256" key="4">
    <source>
        <dbReference type="ARBA" id="ARBA00022692"/>
    </source>
</evidence>
<feature type="domain" description="TonB-dependent receptor-like beta-barrel" evidence="12">
    <location>
        <begin position="267"/>
        <end position="678"/>
    </location>
</feature>
<evidence type="ECO:0000313" key="15">
    <source>
        <dbReference type="Proteomes" id="UP000468581"/>
    </source>
</evidence>
<dbReference type="RefSeq" id="WP_163605631.1">
    <property type="nucleotide sequence ID" value="NZ_JAABOO010000001.1"/>
</dbReference>
<evidence type="ECO:0000259" key="12">
    <source>
        <dbReference type="Pfam" id="PF00593"/>
    </source>
</evidence>
<evidence type="ECO:0000256" key="11">
    <source>
        <dbReference type="RuleBase" id="RU003357"/>
    </source>
</evidence>
<keyword evidence="15" id="KW-1185">Reference proteome</keyword>
<dbReference type="Pfam" id="PF00593">
    <property type="entry name" value="TonB_dep_Rec_b-barrel"/>
    <property type="match status" value="1"/>
</dbReference>
<dbReference type="EMBL" id="JAABOO010000001">
    <property type="protein sequence ID" value="NER12617.1"/>
    <property type="molecule type" value="Genomic_DNA"/>
</dbReference>
<protein>
    <submittedName>
        <fullName evidence="14">TonB-dependent receptor</fullName>
    </submittedName>
</protein>
<comment type="caution">
    <text evidence="14">The sequence shown here is derived from an EMBL/GenBank/DDBJ whole genome shotgun (WGS) entry which is preliminary data.</text>
</comment>
<dbReference type="AlphaFoldDB" id="A0A6P0UHY9"/>
<dbReference type="PANTHER" id="PTHR30069">
    <property type="entry name" value="TONB-DEPENDENT OUTER MEMBRANE RECEPTOR"/>
    <property type="match status" value="1"/>
</dbReference>
<keyword evidence="4 10" id="KW-0812">Transmembrane</keyword>
<organism evidence="14 15">
    <name type="scientific">Leptobacterium flavescens</name>
    <dbReference type="NCBI Taxonomy" id="472055"/>
    <lineage>
        <taxon>Bacteria</taxon>
        <taxon>Pseudomonadati</taxon>
        <taxon>Bacteroidota</taxon>
        <taxon>Flavobacteriia</taxon>
        <taxon>Flavobacteriales</taxon>
        <taxon>Flavobacteriaceae</taxon>
        <taxon>Leptobacterium</taxon>
    </lineage>
</organism>